<dbReference type="RefSeq" id="WP_075315864.1">
    <property type="nucleotide sequence ID" value="NZ_BKRL01000021.1"/>
</dbReference>
<dbReference type="GO" id="GO:0005524">
    <property type="term" value="F:ATP binding"/>
    <property type="evidence" value="ECO:0007669"/>
    <property type="project" value="UniProtKB-KW"/>
</dbReference>
<dbReference type="EMBL" id="JAHPRE010000091">
    <property type="protein sequence ID" value="MCU4398404.1"/>
    <property type="molecule type" value="Genomic_DNA"/>
</dbReference>
<evidence type="ECO:0000313" key="2">
    <source>
        <dbReference type="Proteomes" id="UP001208534"/>
    </source>
</evidence>
<dbReference type="AlphaFoldDB" id="A0AAW5RCE8"/>
<gene>
    <name evidence="1" type="ORF">KTH64_15980</name>
</gene>
<protein>
    <submittedName>
        <fullName evidence="1">ATP-binding protein</fullName>
    </submittedName>
</protein>
<reference evidence="1" key="1">
    <citation type="submission" date="2021-06" db="EMBL/GenBank/DDBJ databases">
        <title>Propagation of a rapidly emergent carbapenem-resistant Acinetobacter baumannii lineage by various extra-hospital transmission networks.</title>
        <authorList>
            <person name="Calix J."/>
        </authorList>
    </citation>
    <scope>NUCLEOTIDE SEQUENCE</scope>
    <source>
        <strain evidence="1">WU_MDCI_Aw63</strain>
    </source>
</reference>
<sequence length="387" mass="43737">MALNIIMPNQPLMVSSIIFYLYTDPGLGKSSIAHTADKPVVFDFDKGQHRVTAKLRRGAIVPVPQWSDVSFMDEKDLAPFNTIICDTVGAMLDCIKTHLSNNKENIQRDGNLTLKAQGLANNLFMQTVNKWISYGKDVVFIAHATEEESGKEKLKVFRPDLGGKNRNMLYRMADMMGYMHATTDAEGKMDRIIYFNPSPTHHAKNSGYLGVKTTKPNGMTENSGQVFVPDLEFNPSFLGGLIKEAKDYINSMTPEQQAELKAHEELENFQQCCVEANHAGDLNQLTESLDPEHKYTVQMWHAIQLRGRELKCTFDKEDTKRWYNPPEFLGISDAQRDELQDFIAERGLDIKSVCEYLGLDALTQIEVSKLEAVKQEIDNLAKQELHA</sequence>
<proteinExistence type="predicted"/>
<keyword evidence="1" id="KW-0067">ATP-binding</keyword>
<comment type="caution">
    <text evidence="1">The sequence shown here is derived from an EMBL/GenBank/DDBJ whole genome shotgun (WGS) entry which is preliminary data.</text>
</comment>
<accession>A0AAW5RCE8</accession>
<dbReference type="Pfam" id="PF13479">
    <property type="entry name" value="AAA_24"/>
    <property type="match status" value="1"/>
</dbReference>
<evidence type="ECO:0000313" key="1">
    <source>
        <dbReference type="EMBL" id="MCU4398404.1"/>
    </source>
</evidence>
<name>A0AAW5RCE8_ACIJU</name>
<keyword evidence="1" id="KW-0547">Nucleotide-binding</keyword>
<dbReference type="Proteomes" id="UP001208534">
    <property type="component" value="Unassembled WGS sequence"/>
</dbReference>
<organism evidence="1 2">
    <name type="scientific">Acinetobacter junii</name>
    <dbReference type="NCBI Taxonomy" id="40215"/>
    <lineage>
        <taxon>Bacteria</taxon>
        <taxon>Pseudomonadati</taxon>
        <taxon>Pseudomonadota</taxon>
        <taxon>Gammaproteobacteria</taxon>
        <taxon>Moraxellales</taxon>
        <taxon>Moraxellaceae</taxon>
        <taxon>Acinetobacter</taxon>
    </lineage>
</organism>